<dbReference type="PANTHER" id="PTHR12677:SF49">
    <property type="entry name" value="TVP38_TMEM64 FAMILY MEMBRANE PROTEIN"/>
    <property type="match status" value="1"/>
</dbReference>
<evidence type="ECO:0000313" key="8">
    <source>
        <dbReference type="EMBL" id="PCS00557.1"/>
    </source>
</evidence>
<comment type="subcellular location">
    <subcellularLocation>
        <location evidence="1 6">Cell membrane</location>
        <topology evidence="1 6">Multi-pass membrane protein</topology>
    </subcellularLocation>
</comment>
<evidence type="ECO:0000256" key="3">
    <source>
        <dbReference type="ARBA" id="ARBA00022692"/>
    </source>
</evidence>
<proteinExistence type="inferred from homology"/>
<evidence type="ECO:0000313" key="10">
    <source>
        <dbReference type="Proteomes" id="UP000185655"/>
    </source>
</evidence>
<evidence type="ECO:0000256" key="4">
    <source>
        <dbReference type="ARBA" id="ARBA00022989"/>
    </source>
</evidence>
<sequence>MNEKVLKIVQKIFNVISILEIIACLIGGYYLYRIDILRDPHALSELVMAHYILGPFIFIGLQIIQVVIPIIPGGITTAAGVMIFGPNTGFLYNYIGIVIGSIILFHMGRVYGSVLAKTFIKEKHYNKYMGWVEKGQKKYDILFFIAILLPVAPDDALVLISSQTKMTWKYFLFTIFIGKPLPIYLYSYILIHGSGFLANLLT</sequence>
<reference evidence="8 11" key="1">
    <citation type="submission" date="2014-12" db="EMBL/GenBank/DDBJ databases">
        <title>Draft genome sequences of 10 type strains of Lactococcus.</title>
        <authorList>
            <person name="Sun Z."/>
            <person name="Zhong Z."/>
            <person name="Liu W."/>
            <person name="Zhang W."/>
            <person name="Zhang H."/>
        </authorList>
    </citation>
    <scope>NUCLEOTIDE SEQUENCE [LARGE SCALE GENOMIC DNA]</scope>
    <source>
        <strain evidence="8 11">DSM 22330</strain>
    </source>
</reference>
<keyword evidence="11" id="KW-1185">Reference proteome</keyword>
<evidence type="ECO:0000256" key="2">
    <source>
        <dbReference type="ARBA" id="ARBA00022475"/>
    </source>
</evidence>
<evidence type="ECO:0000256" key="1">
    <source>
        <dbReference type="ARBA" id="ARBA00004651"/>
    </source>
</evidence>
<evidence type="ECO:0000313" key="9">
    <source>
        <dbReference type="EMBL" id="SFZ70005.1"/>
    </source>
</evidence>
<dbReference type="AlphaFoldDB" id="A0A1K2H2N6"/>
<dbReference type="EMBL" id="JXJT01000027">
    <property type="protein sequence ID" value="PCS00557.1"/>
    <property type="molecule type" value="Genomic_DNA"/>
</dbReference>
<dbReference type="STRING" id="1122154.SAMN02746068_00014"/>
<reference evidence="9 10" key="2">
    <citation type="submission" date="2016-11" db="EMBL/GenBank/DDBJ databases">
        <authorList>
            <person name="Jaros S."/>
            <person name="Januszkiewicz K."/>
            <person name="Wedrychowicz H."/>
        </authorList>
    </citation>
    <scope>NUCLEOTIDE SEQUENCE [LARGE SCALE GENOMIC DNA]</scope>
    <source>
        <strain evidence="9 10">DSM 22330</strain>
    </source>
</reference>
<feature type="domain" description="VTT" evidence="7">
    <location>
        <begin position="71"/>
        <end position="190"/>
    </location>
</feature>
<dbReference type="Proteomes" id="UP000218979">
    <property type="component" value="Unassembled WGS sequence"/>
</dbReference>
<evidence type="ECO:0000313" key="11">
    <source>
        <dbReference type="Proteomes" id="UP000218979"/>
    </source>
</evidence>
<feature type="transmembrane region" description="Helical" evidence="6">
    <location>
        <begin position="181"/>
        <end position="201"/>
    </location>
</feature>
<protein>
    <recommendedName>
        <fullName evidence="6">TVP38/TMEM64 family membrane protein</fullName>
    </recommendedName>
</protein>
<dbReference type="RefSeq" id="WP_031365795.1">
    <property type="nucleotide sequence ID" value="NZ_FPKS01000001.1"/>
</dbReference>
<evidence type="ECO:0000256" key="6">
    <source>
        <dbReference type="RuleBase" id="RU366058"/>
    </source>
</evidence>
<gene>
    <name evidence="8" type="ORF">RR45_GL001207</name>
    <name evidence="9" type="ORF">SAMN02746068_00014</name>
</gene>
<dbReference type="Proteomes" id="UP000185655">
    <property type="component" value="Unassembled WGS sequence"/>
</dbReference>
<feature type="transmembrane region" description="Helical" evidence="6">
    <location>
        <begin position="12"/>
        <end position="32"/>
    </location>
</feature>
<evidence type="ECO:0000256" key="5">
    <source>
        <dbReference type="ARBA" id="ARBA00023136"/>
    </source>
</evidence>
<evidence type="ECO:0000259" key="7">
    <source>
        <dbReference type="Pfam" id="PF09335"/>
    </source>
</evidence>
<dbReference type="InterPro" id="IPR015414">
    <property type="entry name" value="TMEM64"/>
</dbReference>
<dbReference type="Pfam" id="PF09335">
    <property type="entry name" value="VTT_dom"/>
    <property type="match status" value="1"/>
</dbReference>
<comment type="similarity">
    <text evidence="6">Belongs to the TVP38/TMEM64 family.</text>
</comment>
<organism evidence="9 10">
    <name type="scientific">Pseudolactococcus chungangensis CAU 28 = DSM 22330</name>
    <dbReference type="NCBI Taxonomy" id="1122154"/>
    <lineage>
        <taxon>Bacteria</taxon>
        <taxon>Bacillati</taxon>
        <taxon>Bacillota</taxon>
        <taxon>Bacilli</taxon>
        <taxon>Lactobacillales</taxon>
        <taxon>Streptococcaceae</taxon>
        <taxon>Pseudolactococcus</taxon>
    </lineage>
</organism>
<accession>A0A1K2H2N6</accession>
<keyword evidence="3 6" id="KW-0812">Transmembrane</keyword>
<feature type="transmembrane region" description="Helical" evidence="6">
    <location>
        <begin position="52"/>
        <end position="71"/>
    </location>
</feature>
<dbReference type="OrthoDB" id="371137at2"/>
<feature type="transmembrane region" description="Helical" evidence="6">
    <location>
        <begin position="91"/>
        <end position="120"/>
    </location>
</feature>
<name>A0A1K2H2N6_9LACT</name>
<keyword evidence="4 6" id="KW-1133">Transmembrane helix</keyword>
<dbReference type="GO" id="GO:0005886">
    <property type="term" value="C:plasma membrane"/>
    <property type="evidence" value="ECO:0007669"/>
    <property type="project" value="UniProtKB-SubCell"/>
</dbReference>
<dbReference type="EMBL" id="FPKS01000001">
    <property type="protein sequence ID" value="SFZ70005.1"/>
    <property type="molecule type" value="Genomic_DNA"/>
</dbReference>
<keyword evidence="2 6" id="KW-1003">Cell membrane</keyword>
<dbReference type="PANTHER" id="PTHR12677">
    <property type="entry name" value="GOLGI APPARATUS MEMBRANE PROTEIN TVP38-RELATED"/>
    <property type="match status" value="1"/>
</dbReference>
<feature type="transmembrane region" description="Helical" evidence="6">
    <location>
        <begin position="141"/>
        <end position="161"/>
    </location>
</feature>
<keyword evidence="5 6" id="KW-0472">Membrane</keyword>
<dbReference type="InterPro" id="IPR032816">
    <property type="entry name" value="VTT_dom"/>
</dbReference>